<name>A0A1E4TKY8_9ASCO</name>
<gene>
    <name evidence="1" type="ORF">CANCADRAFT_85924</name>
</gene>
<dbReference type="AlphaFoldDB" id="A0A1E4TKY8"/>
<dbReference type="EMBL" id="KV453841">
    <property type="protein sequence ID" value="ODV92387.1"/>
    <property type="molecule type" value="Genomic_DNA"/>
</dbReference>
<dbReference type="Proteomes" id="UP000095023">
    <property type="component" value="Unassembled WGS sequence"/>
</dbReference>
<dbReference type="Gene3D" id="2.40.160.20">
    <property type="match status" value="1"/>
</dbReference>
<dbReference type="OrthoDB" id="2544694at2759"/>
<organism evidence="1 2">
    <name type="scientific">Tortispora caseinolytica NRRL Y-17796</name>
    <dbReference type="NCBI Taxonomy" id="767744"/>
    <lineage>
        <taxon>Eukaryota</taxon>
        <taxon>Fungi</taxon>
        <taxon>Dikarya</taxon>
        <taxon>Ascomycota</taxon>
        <taxon>Saccharomycotina</taxon>
        <taxon>Trigonopsidomycetes</taxon>
        <taxon>Trigonopsidales</taxon>
        <taxon>Trigonopsidaceae</taxon>
        <taxon>Tortispora</taxon>
    </lineage>
</organism>
<evidence type="ECO:0000313" key="2">
    <source>
        <dbReference type="Proteomes" id="UP000095023"/>
    </source>
</evidence>
<proteinExistence type="predicted"/>
<reference evidence="2" key="1">
    <citation type="submission" date="2016-02" db="EMBL/GenBank/DDBJ databases">
        <title>Comparative genomics of biotechnologically important yeasts.</title>
        <authorList>
            <consortium name="DOE Joint Genome Institute"/>
            <person name="Riley R."/>
            <person name="Haridas S."/>
            <person name="Wolfe K.H."/>
            <person name="Lopes M.R."/>
            <person name="Hittinger C.T."/>
            <person name="Goker M."/>
            <person name="Salamov A."/>
            <person name="Wisecaver J."/>
            <person name="Long T.M."/>
            <person name="Aerts A.L."/>
            <person name="Barry K."/>
            <person name="Choi C."/>
            <person name="Clum A."/>
            <person name="Coughlan A.Y."/>
            <person name="Deshpande S."/>
            <person name="Douglass A.P."/>
            <person name="Hanson S.J."/>
            <person name="Klenk H.-P."/>
            <person name="Labutti K."/>
            <person name="Lapidus A."/>
            <person name="Lindquist E."/>
            <person name="Lipzen A."/>
            <person name="Meier-Kolthoff J.P."/>
            <person name="Ohm R.A."/>
            <person name="Otillar R.P."/>
            <person name="Pangilinan J."/>
            <person name="Peng Y."/>
            <person name="Rokas A."/>
            <person name="Rosa C.A."/>
            <person name="Scheuner C."/>
            <person name="Sibirny A.A."/>
            <person name="Slot J.C."/>
            <person name="Stielow J.B."/>
            <person name="Sun H."/>
            <person name="Kurtzman C.P."/>
            <person name="Blackwell M."/>
            <person name="Jeffries T.W."/>
            <person name="Grigoriev I.V."/>
        </authorList>
    </citation>
    <scope>NUCLEOTIDE SEQUENCE [LARGE SCALE GENOMIC DNA]</scope>
    <source>
        <strain evidence="2">NRRL Y-17796</strain>
    </source>
</reference>
<evidence type="ECO:0000313" key="1">
    <source>
        <dbReference type="EMBL" id="ODV92387.1"/>
    </source>
</evidence>
<dbReference type="Pfam" id="PF11578">
    <property type="entry name" value="DUF3237"/>
    <property type="match status" value="1"/>
</dbReference>
<keyword evidence="2" id="KW-1185">Reference proteome</keyword>
<protein>
    <submittedName>
        <fullName evidence="1">Uncharacterized protein</fullName>
    </submittedName>
</protein>
<accession>A0A1E4TKY8</accession>
<sequence length="160" mass="17228">MQLNPCFEIELTVAAPIPAGGRGGIGTVCITILDGKVTSLNPEKYPITGTVKGGSDWISSDQENHVNYLNVNCVATLPSGAPCHIEYKGVMNLNEKLAPVFAGQEVDGQYGDSEYYVGILAHTPSTDPKENWVNKTMFFGRGKLQSLGGTPKVFYEVYAP</sequence>